<dbReference type="Proteomes" id="UP001165986">
    <property type="component" value="Unassembled WGS sequence"/>
</dbReference>
<protein>
    <recommendedName>
        <fullName evidence="1">DUF6671 domain-containing protein</fullName>
    </recommendedName>
</protein>
<proteinExistence type="predicted"/>
<comment type="caution">
    <text evidence="2">The sequence shown here is derived from an EMBL/GenBank/DDBJ whole genome shotgun (WGS) entry which is preliminary data.</text>
</comment>
<evidence type="ECO:0000259" key="1">
    <source>
        <dbReference type="Pfam" id="PF20376"/>
    </source>
</evidence>
<accession>A0AA40VNT6</accession>
<dbReference type="Pfam" id="PF20376">
    <property type="entry name" value="DUF6671"/>
    <property type="match status" value="1"/>
</dbReference>
<dbReference type="AlphaFoldDB" id="A0AA40VNT6"/>
<evidence type="ECO:0000313" key="3">
    <source>
        <dbReference type="Proteomes" id="UP001165986"/>
    </source>
</evidence>
<keyword evidence="3" id="KW-1185">Reference proteome</keyword>
<reference evidence="2" key="1">
    <citation type="submission" date="2019-07" db="EMBL/GenBank/DDBJ databases">
        <title>Toxilogical consequences of a new and cryptic species of cyanobacteria (Komarekiella delphini-convector) recovered from the epidermis of a bottlenose dolphin and 1500 ft. in the air.</title>
        <authorList>
            <person name="Brown A.O."/>
            <person name="Dvorak P."/>
            <person name="Villanueva C.D."/>
            <person name="Foss A.J."/>
            <person name="Garvey A.D."/>
            <person name="Gibson Q.A."/>
            <person name="Johansen J.R."/>
            <person name="Casamatta D.A."/>
        </authorList>
    </citation>
    <scope>NUCLEOTIDE SEQUENCE</scope>
    <source>
        <strain evidence="2">SJRDD-AB1</strain>
    </source>
</reference>
<organism evidence="2 3">
    <name type="scientific">Komarekiella delphini-convector SJRDD-AB1</name>
    <dbReference type="NCBI Taxonomy" id="2593771"/>
    <lineage>
        <taxon>Bacteria</taxon>
        <taxon>Bacillati</taxon>
        <taxon>Cyanobacteriota</taxon>
        <taxon>Cyanophyceae</taxon>
        <taxon>Nostocales</taxon>
        <taxon>Nostocaceae</taxon>
        <taxon>Komarekiella</taxon>
        <taxon>Komarekiella delphini-convector</taxon>
    </lineage>
</organism>
<sequence>MMQNQLFNNRVGILATMHQKEKVIAPLLQQELGIKVIVPSNFNTDIFGTFTREVKRSGTQIAAARLKAEKALDITGETLAIASEGSFVPHPSLPFIYSNREIVILLDKENDLEIIGEEFSLETNFNYQVVSNFEEAKHFAIKVGFPEHGLVTKFELSATNDIKIIKGITTEEKLLETVNFALNNSLDGQIHIETDMRALYNPTRMKNINKATHDLVRKVNSHCPNCSAPGFSITESIKGLPCAICYMPTSLTRAVIYQCKKCGFSQENLFIDGNEFADPSQCPYCNP</sequence>
<evidence type="ECO:0000313" key="2">
    <source>
        <dbReference type="EMBL" id="MBD6614594.1"/>
    </source>
</evidence>
<dbReference type="EMBL" id="VJXY01000001">
    <property type="protein sequence ID" value="MBD6614594.1"/>
    <property type="molecule type" value="Genomic_DNA"/>
</dbReference>
<dbReference type="RefSeq" id="WP_191755834.1">
    <property type="nucleotide sequence ID" value="NZ_VJXY01000001.1"/>
</dbReference>
<feature type="domain" description="DUF6671" evidence="1">
    <location>
        <begin position="67"/>
        <end position="287"/>
    </location>
</feature>
<dbReference type="InterPro" id="IPR046612">
    <property type="entry name" value="DUF6671"/>
</dbReference>
<name>A0AA40VNT6_9NOST</name>
<gene>
    <name evidence="2" type="ORF">FNW02_01585</name>
</gene>